<evidence type="ECO:0000256" key="1">
    <source>
        <dbReference type="ARBA" id="ARBA00001913"/>
    </source>
</evidence>
<organism evidence="5 6">
    <name type="scientific">Alistipes onderdonkii</name>
    <dbReference type="NCBI Taxonomy" id="328813"/>
    <lineage>
        <taxon>Bacteria</taxon>
        <taxon>Pseudomonadati</taxon>
        <taxon>Bacteroidota</taxon>
        <taxon>Bacteroidia</taxon>
        <taxon>Bacteroidales</taxon>
        <taxon>Rikenellaceae</taxon>
        <taxon>Alistipes</taxon>
    </lineage>
</organism>
<evidence type="ECO:0000256" key="2">
    <source>
        <dbReference type="ARBA" id="ARBA00011245"/>
    </source>
</evidence>
<evidence type="ECO:0000259" key="4">
    <source>
        <dbReference type="PROSITE" id="PS51820"/>
    </source>
</evidence>
<proteinExistence type="predicted"/>
<name>A0A5B3GUM2_9BACT</name>
<dbReference type="InterPro" id="IPR008928">
    <property type="entry name" value="6-hairpin_glycosidase_sf"/>
</dbReference>
<dbReference type="Pfam" id="PF17678">
    <property type="entry name" value="Glyco_hydro_92N"/>
    <property type="match status" value="1"/>
</dbReference>
<dbReference type="GO" id="GO:0030246">
    <property type="term" value="F:carbohydrate binding"/>
    <property type="evidence" value="ECO:0007669"/>
    <property type="project" value="InterPro"/>
</dbReference>
<keyword evidence="3" id="KW-0106">Calcium</keyword>
<dbReference type="InterPro" id="IPR037524">
    <property type="entry name" value="PA14/GLEYA"/>
</dbReference>
<comment type="caution">
    <text evidence="5">The sequence shown here is derived from an EMBL/GenBank/DDBJ whole genome shotgun (WGS) entry which is preliminary data.</text>
</comment>
<reference evidence="5 6" key="1">
    <citation type="journal article" date="2019" name="Nat. Med.">
        <title>A library of human gut bacterial isolates paired with longitudinal multiomics data enables mechanistic microbiome research.</title>
        <authorList>
            <person name="Poyet M."/>
            <person name="Groussin M."/>
            <person name="Gibbons S.M."/>
            <person name="Avila-Pacheco J."/>
            <person name="Jiang X."/>
            <person name="Kearney S.M."/>
            <person name="Perrotta A.R."/>
            <person name="Berdy B."/>
            <person name="Zhao S."/>
            <person name="Lieberman T.D."/>
            <person name="Swanson P.K."/>
            <person name="Smith M."/>
            <person name="Roesemann S."/>
            <person name="Alexander J.E."/>
            <person name="Rich S.A."/>
            <person name="Livny J."/>
            <person name="Vlamakis H."/>
            <person name="Clish C."/>
            <person name="Bullock K."/>
            <person name="Deik A."/>
            <person name="Scott J."/>
            <person name="Pierce K.A."/>
            <person name="Xavier R.J."/>
            <person name="Alm E.J."/>
        </authorList>
    </citation>
    <scope>NUCLEOTIDE SEQUENCE [LARGE SCALE GENOMIC DNA]</scope>
    <source>
        <strain evidence="5 6">BIOML-A266</strain>
    </source>
</reference>
<dbReference type="NCBIfam" id="TIGR01180">
    <property type="entry name" value="aman2_put"/>
    <property type="match status" value="1"/>
</dbReference>
<dbReference type="Gene3D" id="3.30.2080.10">
    <property type="entry name" value="GH92 mannosidase domain"/>
    <property type="match status" value="1"/>
</dbReference>
<gene>
    <name evidence="5" type="ORF">F2Y10_11615</name>
</gene>
<dbReference type="InterPro" id="IPR041371">
    <property type="entry name" value="GH92_N"/>
</dbReference>
<sequence length="893" mass="100521">MKRVFIPFASLLAVCCTSTPESHVNPLIGTEVWQGGIAIAGHEEASGYTFPGVTEPFGMTEWTAHTLPDKKPGTLHHRVPYWYAHEYISGFLGTHYPSGAVMFDYGALELMPLTGTLKVRPEERSSSFRHEAERARPSLYEVHLDDYDIQVRMAATKASAVFDFVYPACDSAYVVVDAMPSLFTAGAPAEISISPQRREISGKSAMTARAYRETGFFVVRFDKEFEDFGTFNQNMDYPEVIENRYLFTEKDGKLVNGLRGVYTHQSDWLGAVRSERIDPVVDFDWDWYRPADDIDVKDYQVTWTGKLKAPETGSYLLGLQSDDGARLWLDGELVIDDWGPHGYSMTPTQKNVMLEAGRMYDIRVDYYQHEWNSRVKLSWIRPGDAARKLLLRGNKRLACSTKCGAYVRFEAAAGETVRAWVGTSFISEEDARANLEREIAGAGVDKIARATAAKWNEALACIKLPGATEQQKQVFYTALYHAFLLPRSISENGRYRSPYNGQVCEGESFTDYSTWDTFRALHPLLVLLKPDLASHMVTGLLNGYDEGGWMPKWPNPGYTNCMMGTHSDAIIADAYVKGVRGFDEKKAAEAMLKNANVKGNHIAWGRLGIEDYNSLGYVPVDHYRESVAQTMEFAYDDWCLARFFEAKGDTEKAREYDLRSQRFKNVLDAETKLVRARRSDGTWAAPSDYNISVWSGFNETGALNYRKNYTLFAPHDVPALIEFMGGNDAMAAFLDDIFDNGIYYVGDEFSMHAPYMYNLCGMPWKTQRRVYDIVNTYYLPQPSGLPGNDDCGQLSAWYLFSAMGFYPMCPGSTEYQLGIPCLPEIILHLPNGRDFRIVCENFGSGNCYVQSVTLNGKALERPAIDHADILRGGELRFSVADTPSETCFTSKSR</sequence>
<dbReference type="FunFam" id="3.30.2080.10:FF:000001">
    <property type="entry name" value="Alpha-1,2-mannosidase subfamily"/>
    <property type="match status" value="1"/>
</dbReference>
<dbReference type="GO" id="GO:0005829">
    <property type="term" value="C:cytosol"/>
    <property type="evidence" value="ECO:0007669"/>
    <property type="project" value="TreeGrafter"/>
</dbReference>
<feature type="domain" description="PA14" evidence="4">
    <location>
        <begin position="253"/>
        <end position="394"/>
    </location>
</feature>
<dbReference type="FunFam" id="1.20.1050.60:FF:000001">
    <property type="entry name" value="Putative alpha-1,2-mannosidase"/>
    <property type="match status" value="1"/>
</dbReference>
<dbReference type="Proteomes" id="UP000322940">
    <property type="component" value="Unassembled WGS sequence"/>
</dbReference>
<evidence type="ECO:0000313" key="6">
    <source>
        <dbReference type="Proteomes" id="UP000322940"/>
    </source>
</evidence>
<dbReference type="SUPFAM" id="SSF48208">
    <property type="entry name" value="Six-hairpin glycosidases"/>
    <property type="match status" value="1"/>
</dbReference>
<comment type="subunit">
    <text evidence="2">Monomer.</text>
</comment>
<dbReference type="Gene3D" id="2.70.98.10">
    <property type="match status" value="2"/>
</dbReference>
<dbReference type="GO" id="GO:0000224">
    <property type="term" value="F:peptide-N4-(N-acetyl-beta-glucosaminyl)asparagine amidase activity"/>
    <property type="evidence" value="ECO:0007669"/>
    <property type="project" value="TreeGrafter"/>
</dbReference>
<comment type="cofactor">
    <cofactor evidence="1">
        <name>Ca(2+)</name>
        <dbReference type="ChEBI" id="CHEBI:29108"/>
    </cofactor>
</comment>
<dbReference type="Gene3D" id="1.20.1610.10">
    <property type="entry name" value="alpha-1,2-mannosidases domains"/>
    <property type="match status" value="1"/>
</dbReference>
<dbReference type="SMART" id="SM00758">
    <property type="entry name" value="PA14"/>
    <property type="match status" value="1"/>
</dbReference>
<evidence type="ECO:0000313" key="5">
    <source>
        <dbReference type="EMBL" id="KAA2377301.1"/>
    </source>
</evidence>
<dbReference type="InterPro" id="IPR005887">
    <property type="entry name" value="GH92_a_mannosidase_put"/>
</dbReference>
<dbReference type="Gene3D" id="1.20.1050.60">
    <property type="entry name" value="alpha-1,2-mannosidase"/>
    <property type="match status" value="1"/>
</dbReference>
<dbReference type="InterPro" id="IPR011658">
    <property type="entry name" value="PA14_dom"/>
</dbReference>
<dbReference type="RefSeq" id="WP_130065403.1">
    <property type="nucleotide sequence ID" value="NZ_RCXC01000012.1"/>
</dbReference>
<dbReference type="PROSITE" id="PS51820">
    <property type="entry name" value="PA14"/>
    <property type="match status" value="1"/>
</dbReference>
<dbReference type="InterPro" id="IPR050883">
    <property type="entry name" value="PNGase"/>
</dbReference>
<protein>
    <recommendedName>
        <fullName evidence="4">PA14 domain-containing protein</fullName>
    </recommendedName>
</protein>
<dbReference type="SUPFAM" id="SSF56988">
    <property type="entry name" value="Anthrax protective antigen"/>
    <property type="match status" value="1"/>
</dbReference>
<dbReference type="GO" id="GO:0005975">
    <property type="term" value="P:carbohydrate metabolic process"/>
    <property type="evidence" value="ECO:0007669"/>
    <property type="project" value="InterPro"/>
</dbReference>
<dbReference type="GO" id="GO:0006516">
    <property type="term" value="P:glycoprotein catabolic process"/>
    <property type="evidence" value="ECO:0007669"/>
    <property type="project" value="TreeGrafter"/>
</dbReference>
<dbReference type="PANTHER" id="PTHR12143">
    <property type="entry name" value="PEPTIDE N-GLYCANASE PNGASE -RELATED"/>
    <property type="match status" value="1"/>
</dbReference>
<evidence type="ECO:0000256" key="3">
    <source>
        <dbReference type="ARBA" id="ARBA00022837"/>
    </source>
</evidence>
<dbReference type="PANTHER" id="PTHR12143:SF43">
    <property type="entry name" value="PUTATIVE-RELATED"/>
    <property type="match status" value="1"/>
</dbReference>
<dbReference type="Pfam" id="PF07691">
    <property type="entry name" value="PA14"/>
    <property type="match status" value="1"/>
</dbReference>
<dbReference type="InterPro" id="IPR012939">
    <property type="entry name" value="Glyco_hydro_92"/>
</dbReference>
<dbReference type="InterPro" id="IPR014718">
    <property type="entry name" value="GH-type_carb-bd"/>
</dbReference>
<dbReference type="EMBL" id="VVXH01000011">
    <property type="protein sequence ID" value="KAA2377301.1"/>
    <property type="molecule type" value="Genomic_DNA"/>
</dbReference>
<accession>A0A5B3GUM2</accession>
<dbReference type="AlphaFoldDB" id="A0A5B3GUM2"/>
<dbReference type="Pfam" id="PF07971">
    <property type="entry name" value="Glyco_hydro_92"/>
    <property type="match status" value="1"/>
</dbReference>